<evidence type="ECO:0000313" key="2">
    <source>
        <dbReference type="EMBL" id="KAK6497737.1"/>
    </source>
</evidence>
<name>A0AAV9VXQ0_9PEZI</name>
<dbReference type="Proteomes" id="UP001370758">
    <property type="component" value="Unassembled WGS sequence"/>
</dbReference>
<feature type="region of interest" description="Disordered" evidence="1">
    <location>
        <begin position="1"/>
        <end position="32"/>
    </location>
</feature>
<evidence type="ECO:0000313" key="3">
    <source>
        <dbReference type="Proteomes" id="UP001370758"/>
    </source>
</evidence>
<feature type="compositionally biased region" description="Polar residues" evidence="1">
    <location>
        <begin position="22"/>
        <end position="32"/>
    </location>
</feature>
<accession>A0AAV9VXQ0</accession>
<dbReference type="EMBL" id="JAVHJL010000009">
    <property type="protein sequence ID" value="KAK6497737.1"/>
    <property type="molecule type" value="Genomic_DNA"/>
</dbReference>
<evidence type="ECO:0000256" key="1">
    <source>
        <dbReference type="SAM" id="MobiDB-lite"/>
    </source>
</evidence>
<organism evidence="2 3">
    <name type="scientific">Arthrobotrys musiformis</name>
    <dbReference type="NCBI Taxonomy" id="47236"/>
    <lineage>
        <taxon>Eukaryota</taxon>
        <taxon>Fungi</taxon>
        <taxon>Dikarya</taxon>
        <taxon>Ascomycota</taxon>
        <taxon>Pezizomycotina</taxon>
        <taxon>Orbiliomycetes</taxon>
        <taxon>Orbiliales</taxon>
        <taxon>Orbiliaceae</taxon>
        <taxon>Arthrobotrys</taxon>
    </lineage>
</organism>
<gene>
    <name evidence="2" type="ORF">TWF481_012140</name>
</gene>
<reference evidence="2 3" key="1">
    <citation type="submission" date="2023-08" db="EMBL/GenBank/DDBJ databases">
        <authorList>
            <person name="Palmer J.M."/>
        </authorList>
    </citation>
    <scope>NUCLEOTIDE SEQUENCE [LARGE SCALE GENOMIC DNA]</scope>
    <source>
        <strain evidence="2 3">TWF481</strain>
    </source>
</reference>
<dbReference type="AlphaFoldDB" id="A0AAV9VXQ0"/>
<proteinExistence type="predicted"/>
<feature type="compositionally biased region" description="Pro residues" evidence="1">
    <location>
        <begin position="1"/>
        <end position="16"/>
    </location>
</feature>
<comment type="caution">
    <text evidence="2">The sequence shown here is derived from an EMBL/GenBank/DDBJ whole genome shotgun (WGS) entry which is preliminary data.</text>
</comment>
<sequence length="72" mass="7720">MSSPPPKSPEPSPPPLKKQKPTTNRSDSPDVFTQQDFLALPEVAEAFGVGNEGVMEGVSILKRIRMANARGS</sequence>
<protein>
    <submittedName>
        <fullName evidence="2">Uncharacterized protein</fullName>
    </submittedName>
</protein>
<keyword evidence="3" id="KW-1185">Reference proteome</keyword>